<dbReference type="GO" id="GO:0070086">
    <property type="term" value="P:ubiquitin-dependent endocytosis"/>
    <property type="evidence" value="ECO:0007669"/>
    <property type="project" value="TreeGrafter"/>
</dbReference>
<keyword evidence="5" id="KW-1185">Reference proteome</keyword>
<dbReference type="InterPro" id="IPR011021">
    <property type="entry name" value="Arrestin-like_N"/>
</dbReference>
<dbReference type="GO" id="GO:0031625">
    <property type="term" value="F:ubiquitin protein ligase binding"/>
    <property type="evidence" value="ECO:0007669"/>
    <property type="project" value="TreeGrafter"/>
</dbReference>
<organism evidence="4 5">
    <name type="scientific">Carpinus fangiana</name>
    <dbReference type="NCBI Taxonomy" id="176857"/>
    <lineage>
        <taxon>Eukaryota</taxon>
        <taxon>Viridiplantae</taxon>
        <taxon>Streptophyta</taxon>
        <taxon>Embryophyta</taxon>
        <taxon>Tracheophyta</taxon>
        <taxon>Spermatophyta</taxon>
        <taxon>Magnoliopsida</taxon>
        <taxon>eudicotyledons</taxon>
        <taxon>Gunneridae</taxon>
        <taxon>Pentapetalae</taxon>
        <taxon>rosids</taxon>
        <taxon>fabids</taxon>
        <taxon>Fagales</taxon>
        <taxon>Betulaceae</taxon>
        <taxon>Carpinus</taxon>
    </lineage>
</organism>
<evidence type="ECO:0000313" key="4">
    <source>
        <dbReference type="EMBL" id="KAB8446171.1"/>
    </source>
</evidence>
<dbReference type="InterPro" id="IPR050357">
    <property type="entry name" value="Arrestin_domain-protein"/>
</dbReference>
<dbReference type="Pfam" id="PF00339">
    <property type="entry name" value="Arrestin_N"/>
    <property type="match status" value="1"/>
</dbReference>
<protein>
    <recommendedName>
        <fullName evidence="3">Arrestin-like N-terminal domain-containing protein</fullName>
    </recommendedName>
</protein>
<name>A0A5N6L0F5_9ROSI</name>
<keyword evidence="2" id="KW-0472">Membrane</keyword>
<evidence type="ECO:0000256" key="2">
    <source>
        <dbReference type="SAM" id="Phobius"/>
    </source>
</evidence>
<comment type="caution">
    <text evidence="4">The sequence shown here is derived from an EMBL/GenBank/DDBJ whole genome shotgun (WGS) entry which is preliminary data.</text>
</comment>
<evidence type="ECO:0000256" key="1">
    <source>
        <dbReference type="SAM" id="MobiDB-lite"/>
    </source>
</evidence>
<dbReference type="Gene3D" id="3.40.50.1820">
    <property type="entry name" value="alpha/beta hydrolase"/>
    <property type="match status" value="1"/>
</dbReference>
<dbReference type="PANTHER" id="PTHR11188">
    <property type="entry name" value="ARRESTIN DOMAIN CONTAINING PROTEIN"/>
    <property type="match status" value="1"/>
</dbReference>
<dbReference type="Gene3D" id="2.60.40.640">
    <property type="match status" value="1"/>
</dbReference>
<dbReference type="InterPro" id="IPR014752">
    <property type="entry name" value="Arrestin-like_C"/>
</dbReference>
<dbReference type="EMBL" id="VIBQ01000038">
    <property type="protein sequence ID" value="KAB8446171.1"/>
    <property type="molecule type" value="Genomic_DNA"/>
</dbReference>
<keyword evidence="2" id="KW-1133">Transmembrane helix</keyword>
<dbReference type="InterPro" id="IPR029058">
    <property type="entry name" value="AB_hydrolase_fold"/>
</dbReference>
<dbReference type="Proteomes" id="UP000327013">
    <property type="component" value="Unassembled WGS sequence"/>
</dbReference>
<feature type="domain" description="Arrestin-like N-terminal" evidence="3">
    <location>
        <begin position="428"/>
        <end position="595"/>
    </location>
</feature>
<evidence type="ECO:0000313" key="5">
    <source>
        <dbReference type="Proteomes" id="UP000327013"/>
    </source>
</evidence>
<evidence type="ECO:0000259" key="3">
    <source>
        <dbReference type="Pfam" id="PF00339"/>
    </source>
</evidence>
<dbReference type="GO" id="GO:0030674">
    <property type="term" value="F:protein-macromolecule adaptor activity"/>
    <property type="evidence" value="ECO:0007669"/>
    <property type="project" value="TreeGrafter"/>
</dbReference>
<dbReference type="GO" id="GO:0005829">
    <property type="term" value="C:cytosol"/>
    <property type="evidence" value="ECO:0007669"/>
    <property type="project" value="TreeGrafter"/>
</dbReference>
<keyword evidence="2" id="KW-0812">Transmembrane</keyword>
<dbReference type="InterPro" id="IPR014756">
    <property type="entry name" value="Ig_E-set"/>
</dbReference>
<dbReference type="SUPFAM" id="SSF81296">
    <property type="entry name" value="E set domains"/>
    <property type="match status" value="1"/>
</dbReference>
<dbReference type="CDD" id="cd22952">
    <property type="entry name" value="ART10-like"/>
    <property type="match status" value="1"/>
</dbReference>
<dbReference type="GO" id="GO:0005886">
    <property type="term" value="C:plasma membrane"/>
    <property type="evidence" value="ECO:0007669"/>
    <property type="project" value="TreeGrafter"/>
</dbReference>
<dbReference type="AlphaFoldDB" id="A0A5N6L0F5"/>
<feature type="region of interest" description="Disordered" evidence="1">
    <location>
        <begin position="629"/>
        <end position="650"/>
    </location>
</feature>
<reference evidence="4 5" key="1">
    <citation type="submission" date="2019-06" db="EMBL/GenBank/DDBJ databases">
        <title>A chromosomal-level reference genome of Carpinus fangiana (Coryloideae, Betulaceae).</title>
        <authorList>
            <person name="Yang X."/>
            <person name="Wang Z."/>
            <person name="Zhang L."/>
            <person name="Hao G."/>
            <person name="Liu J."/>
            <person name="Yang Y."/>
        </authorList>
    </citation>
    <scope>NUCLEOTIDE SEQUENCE [LARGE SCALE GENOMIC DNA]</scope>
    <source>
        <strain evidence="4">Cfa_2016G</strain>
        <tissue evidence="4">Leaf</tissue>
    </source>
</reference>
<dbReference type="OrthoDB" id="3365616at2759"/>
<gene>
    <name evidence="4" type="ORF">FH972_025153</name>
</gene>
<dbReference type="PANTHER" id="PTHR11188:SF166">
    <property type="entry name" value="ARRESTIN (OR S-ANTIGEN), N-TERMINAL DOMAIN PROTEIN (AFU_ORTHOLOGUE AFUA_7G02050)"/>
    <property type="match status" value="1"/>
</dbReference>
<accession>A0A5N6L0F5</accession>
<proteinExistence type="predicted"/>
<sequence>MAFRALWQSRPWIYSGQVKPVLRSTAYYRQYGTILLPTRHPRSSWVSGTLTIAFPRAGMRSQRYLSTGVLIPPAVFVGLVLVLWTWKCMMMVIFQDKIIYMPSVPPFSRQETIKDYASVCLPVVWHEERIRSLDGTRLSLCVSGQKGRKQTAGSEDARPLVLLYFQGNASSIPPRLPMLSAVLKALDADASTAQCTIVALSYRGFWNSSGRASQAGIEKDATAALSKAFEIATEQGADVLLWGQSIGAGVATYTLLQHLQHLRHGKTASPRIIGLLMETPFTSIRNMLSTLYPQKWLPYRYLWPLLWNWWDNEAAMRQLATTRATPPIQIVAAGKDEVVPSTHGRDVASLCQSLQLDCSLLVVPNALHHETTTKPEGRAAIHYPRGGQSHADPCDRPLALYCGFVLPRKNRSSTRSTGGWPQAAKMHVQIALESPYNVYTNLDVIRGKVILRLQSATPLTSLNVKLEGEARTRLMSPGNKEGGERPRPVEETHKVLYKLLSLLQKELNETLYATHTQYHVLPPGLHEYPFEFKLPFNNSCSSSTASNNLSFGGLSLQMAKASTKHVKSTLPPTLTAFPGMCEIRYYLKVTVNRKEPPRPPPSTSENYARRQHQFTAGFGAAGPSKLKSMFTGSKEKSSAPPSPIDSDAPKVSLDARIPEPAILTCNQDIPLRLILKRTNENSERLYLQSLQIELIGHTAIRAFDVFRNETNSWVIASHSNMNVLMDPGTDPEKTRLEKEILIDPRAWAGKPLPNSVAPSFDACNITRRYDLEVRVGIGYGSNSIKNVSLSNAMYLHKSC</sequence>
<dbReference type="SUPFAM" id="SSF53474">
    <property type="entry name" value="alpha/beta-Hydrolases"/>
    <property type="match status" value="1"/>
</dbReference>
<feature type="transmembrane region" description="Helical" evidence="2">
    <location>
        <begin position="64"/>
        <end position="86"/>
    </location>
</feature>